<dbReference type="OrthoDB" id="9799337at2"/>
<organism evidence="6 7">
    <name type="scientific">Negativicoccus succinicivorans</name>
    <dbReference type="NCBI Taxonomy" id="620903"/>
    <lineage>
        <taxon>Bacteria</taxon>
        <taxon>Bacillati</taxon>
        <taxon>Bacillota</taxon>
        <taxon>Negativicutes</taxon>
        <taxon>Veillonellales</taxon>
        <taxon>Veillonellaceae</taxon>
        <taxon>Negativicoccus</taxon>
    </lineage>
</organism>
<keyword evidence="3" id="KW-0547">Nucleotide-binding</keyword>
<evidence type="ECO:0000256" key="4">
    <source>
        <dbReference type="ARBA" id="ARBA00022840"/>
    </source>
</evidence>
<accession>A0A841R3Q0</accession>
<dbReference type="PROSITE" id="PS00211">
    <property type="entry name" value="ABC_TRANSPORTER_1"/>
    <property type="match status" value="1"/>
</dbReference>
<dbReference type="InterPro" id="IPR017871">
    <property type="entry name" value="ABC_transporter-like_CS"/>
</dbReference>
<evidence type="ECO:0000259" key="5">
    <source>
        <dbReference type="PROSITE" id="PS50893"/>
    </source>
</evidence>
<dbReference type="GO" id="GO:0005524">
    <property type="term" value="F:ATP binding"/>
    <property type="evidence" value="ECO:0007669"/>
    <property type="project" value="UniProtKB-KW"/>
</dbReference>
<dbReference type="FunFam" id="3.40.50.300:FF:000134">
    <property type="entry name" value="Iron-enterobactin ABC transporter ATP-binding protein"/>
    <property type="match status" value="1"/>
</dbReference>
<dbReference type="EMBL" id="JACHHI010000004">
    <property type="protein sequence ID" value="MBB6478021.1"/>
    <property type="molecule type" value="Genomic_DNA"/>
</dbReference>
<dbReference type="GeneID" id="93486340"/>
<dbReference type="AlphaFoldDB" id="A0A841R3Q0"/>
<dbReference type="InterPro" id="IPR050153">
    <property type="entry name" value="Metal_Ion_Import_ABC"/>
</dbReference>
<evidence type="ECO:0000313" key="7">
    <source>
        <dbReference type="Proteomes" id="UP000591941"/>
    </source>
</evidence>
<dbReference type="Pfam" id="PF00005">
    <property type="entry name" value="ABC_tran"/>
    <property type="match status" value="1"/>
</dbReference>
<dbReference type="InterPro" id="IPR003593">
    <property type="entry name" value="AAA+_ATPase"/>
</dbReference>
<dbReference type="Proteomes" id="UP000591941">
    <property type="component" value="Unassembled WGS sequence"/>
</dbReference>
<dbReference type="RefSeq" id="WP_052098525.1">
    <property type="nucleotide sequence ID" value="NZ_CABWNB010000001.1"/>
</dbReference>
<name>A0A841R3Q0_9FIRM</name>
<dbReference type="PANTHER" id="PTHR42734:SF5">
    <property type="entry name" value="IRON TRANSPORT SYSTEM ATP-BINDING PROTEIN HI_0361-RELATED"/>
    <property type="match status" value="1"/>
</dbReference>
<protein>
    <submittedName>
        <fullName evidence="6">Manganese/zinc/iron transport system ATP-binding protein</fullName>
    </submittedName>
</protein>
<reference evidence="6 7" key="1">
    <citation type="submission" date="2020-08" db="EMBL/GenBank/DDBJ databases">
        <title>Genomic Encyclopedia of Type Strains, Phase IV (KMG-IV): sequencing the most valuable type-strain genomes for metagenomic binning, comparative biology and taxonomic classification.</title>
        <authorList>
            <person name="Goeker M."/>
        </authorList>
    </citation>
    <scope>NUCLEOTIDE SEQUENCE [LARGE SCALE GENOMIC DNA]</scope>
    <source>
        <strain evidence="6 7">DSM 21255</strain>
    </source>
</reference>
<gene>
    <name evidence="6" type="ORF">HNR45_001074</name>
</gene>
<feature type="domain" description="ABC transporter" evidence="5">
    <location>
        <begin position="5"/>
        <end position="241"/>
    </location>
</feature>
<evidence type="ECO:0000313" key="6">
    <source>
        <dbReference type="EMBL" id="MBB6478021.1"/>
    </source>
</evidence>
<dbReference type="InterPro" id="IPR027417">
    <property type="entry name" value="P-loop_NTPase"/>
</dbReference>
<comment type="similarity">
    <text evidence="1">Belongs to the ABC transporter superfamily.</text>
</comment>
<dbReference type="CDD" id="cd03235">
    <property type="entry name" value="ABC_Metallic_Cations"/>
    <property type="match status" value="1"/>
</dbReference>
<dbReference type="PANTHER" id="PTHR42734">
    <property type="entry name" value="METAL TRANSPORT SYSTEM ATP-BINDING PROTEIN TM_0124-RELATED"/>
    <property type="match status" value="1"/>
</dbReference>
<sequence length="254" mass="28433">MEWAVEVEDMTVAYDERPVLWDVDMQIPKGSLAAIVGPNGAGKSTLIKAILGLLTKISGSVKFYLDGRLAVSRDDFKRIAYVPQSGSVDWDFPTTVLDVVLMGRYGHLGWFKRPGAAEREMAMDVLRKTGMEAYVDRQISRLSGGQQQRVFLARALIQEADIYFMDEPFKGVDAKTEKAIVALLQEMKSRGKTVIVVHHDLATVAEYFDWVTMINLRRIAMGPVEEVFTSEHIEAAYNARNPLRREGLHAVAAE</sequence>
<dbReference type="SMART" id="SM00382">
    <property type="entry name" value="AAA"/>
    <property type="match status" value="1"/>
</dbReference>
<dbReference type="InterPro" id="IPR003439">
    <property type="entry name" value="ABC_transporter-like_ATP-bd"/>
</dbReference>
<dbReference type="SUPFAM" id="SSF52540">
    <property type="entry name" value="P-loop containing nucleoside triphosphate hydrolases"/>
    <property type="match status" value="1"/>
</dbReference>
<keyword evidence="4 6" id="KW-0067">ATP-binding</keyword>
<keyword evidence="7" id="KW-1185">Reference proteome</keyword>
<comment type="caution">
    <text evidence="6">The sequence shown here is derived from an EMBL/GenBank/DDBJ whole genome shotgun (WGS) entry which is preliminary data.</text>
</comment>
<evidence type="ECO:0000256" key="2">
    <source>
        <dbReference type="ARBA" id="ARBA00022448"/>
    </source>
</evidence>
<dbReference type="GO" id="GO:0016887">
    <property type="term" value="F:ATP hydrolysis activity"/>
    <property type="evidence" value="ECO:0007669"/>
    <property type="project" value="InterPro"/>
</dbReference>
<dbReference type="Gene3D" id="3.40.50.300">
    <property type="entry name" value="P-loop containing nucleotide triphosphate hydrolases"/>
    <property type="match status" value="1"/>
</dbReference>
<keyword evidence="2" id="KW-0813">Transport</keyword>
<proteinExistence type="inferred from homology"/>
<dbReference type="PROSITE" id="PS50893">
    <property type="entry name" value="ABC_TRANSPORTER_2"/>
    <property type="match status" value="1"/>
</dbReference>
<evidence type="ECO:0000256" key="3">
    <source>
        <dbReference type="ARBA" id="ARBA00022741"/>
    </source>
</evidence>
<evidence type="ECO:0000256" key="1">
    <source>
        <dbReference type="ARBA" id="ARBA00005417"/>
    </source>
</evidence>